<feature type="domain" description="CheW-like" evidence="4">
    <location>
        <begin position="323"/>
        <end position="465"/>
    </location>
</feature>
<organism evidence="5 6">
    <name type="scientific">Microvirga splendida</name>
    <dbReference type="NCBI Taxonomy" id="2795727"/>
    <lineage>
        <taxon>Bacteria</taxon>
        <taxon>Pseudomonadati</taxon>
        <taxon>Pseudomonadota</taxon>
        <taxon>Alphaproteobacteria</taxon>
        <taxon>Hyphomicrobiales</taxon>
        <taxon>Methylobacteriaceae</taxon>
        <taxon>Microvirga</taxon>
    </lineage>
</organism>
<dbReference type="RefSeq" id="WP_199050248.1">
    <property type="nucleotide sequence ID" value="NZ_JAELXT010000019.1"/>
</dbReference>
<name>A0ABS0Y3Y0_9HYPH</name>
<comment type="subcellular location">
    <subcellularLocation>
        <location evidence="1">Cytoplasm</location>
    </subcellularLocation>
</comment>
<dbReference type="SMART" id="SM00260">
    <property type="entry name" value="CheW"/>
    <property type="match status" value="3"/>
</dbReference>
<dbReference type="Gene3D" id="2.40.50.180">
    <property type="entry name" value="CheA-289, Domain 4"/>
    <property type="match status" value="3"/>
</dbReference>
<accession>A0ABS0Y3Y0</accession>
<dbReference type="InterPro" id="IPR039315">
    <property type="entry name" value="CheW"/>
</dbReference>
<dbReference type="Gene3D" id="2.30.30.40">
    <property type="entry name" value="SH3 Domains"/>
    <property type="match status" value="2"/>
</dbReference>
<comment type="caution">
    <text evidence="5">The sequence shown here is derived from an EMBL/GenBank/DDBJ whole genome shotgun (WGS) entry which is preliminary data.</text>
</comment>
<evidence type="ECO:0000256" key="3">
    <source>
        <dbReference type="ARBA" id="ARBA00022490"/>
    </source>
</evidence>
<proteinExistence type="predicted"/>
<evidence type="ECO:0000259" key="4">
    <source>
        <dbReference type="PROSITE" id="PS50851"/>
    </source>
</evidence>
<reference evidence="6" key="1">
    <citation type="submission" date="2020-12" db="EMBL/GenBank/DDBJ databases">
        <title>Hymenobacter sp.</title>
        <authorList>
            <person name="Kim M.K."/>
        </authorList>
    </citation>
    <scope>NUCLEOTIDE SEQUENCE [LARGE SCALE GENOMIC DNA]</scope>
    <source>
        <strain evidence="6">BT325</strain>
    </source>
</reference>
<dbReference type="PROSITE" id="PS50851">
    <property type="entry name" value="CHEW"/>
    <property type="match status" value="3"/>
</dbReference>
<evidence type="ECO:0000256" key="1">
    <source>
        <dbReference type="ARBA" id="ARBA00004496"/>
    </source>
</evidence>
<dbReference type="Proteomes" id="UP000620670">
    <property type="component" value="Unassembled WGS sequence"/>
</dbReference>
<dbReference type="Pfam" id="PF01584">
    <property type="entry name" value="CheW"/>
    <property type="match status" value="3"/>
</dbReference>
<dbReference type="InterPro" id="IPR036061">
    <property type="entry name" value="CheW-like_dom_sf"/>
</dbReference>
<gene>
    <name evidence="5" type="ORF">JAO75_16570</name>
</gene>
<protein>
    <recommendedName>
        <fullName evidence="2">Chemotaxis protein CheW</fullName>
    </recommendedName>
</protein>
<keyword evidence="6" id="KW-1185">Reference proteome</keyword>
<sequence>MTEAASAAVVQSFLTVQVGDERFALPASDVAEVIRPQAVTRVPLGPSSLLGVTNLRGAVMPVVSLHRLLGSEGSPSSNARVVVIDRGTPVGLMIDRVTSLGETGADTGAGTPARMIDLDALLAKDFGRFTRRAQHRQVQTVAGGQDRTAAEQNQVALVCFALAGQDFALPLASVREVVALPEGVAVVPQTDSVMLGVTSLRGHLLPLVSLRALLGLRAGGQDGDRSRVVVARIGHALVGLAVDAMKEILRLPDSAIDPVPAILTRGSAEAQIQGICRLEGGRRLVSVLSTDHLFRDQALIEQITSQTEMSRDMDTSDDPSAGDEQFIVFQLGGEEYGLPIGAVDEVVRVPDTLTRLPKAPAFIEGVMNLRGRVVPVIDQRRRFKFEGRGERRRERVVVVRIDQMQAGFVVDTVSEVLSIPQSQLRPTPDLAADGNQVIDRIANIEVEGRMILLLDPRELLDRAEKDLLAAMGEGHPERSSS</sequence>
<evidence type="ECO:0000313" key="5">
    <source>
        <dbReference type="EMBL" id="MBJ6127018.1"/>
    </source>
</evidence>
<dbReference type="PANTHER" id="PTHR22617">
    <property type="entry name" value="CHEMOTAXIS SENSOR HISTIDINE KINASE-RELATED"/>
    <property type="match status" value="1"/>
</dbReference>
<dbReference type="PANTHER" id="PTHR22617:SF45">
    <property type="entry name" value="CHEMOTAXIS PROTEIN CHEW"/>
    <property type="match status" value="1"/>
</dbReference>
<dbReference type="InterPro" id="IPR002545">
    <property type="entry name" value="CheW-lke_dom"/>
</dbReference>
<evidence type="ECO:0000256" key="2">
    <source>
        <dbReference type="ARBA" id="ARBA00021483"/>
    </source>
</evidence>
<feature type="domain" description="CheW-like" evidence="4">
    <location>
        <begin position="10"/>
        <end position="147"/>
    </location>
</feature>
<dbReference type="SUPFAM" id="SSF50341">
    <property type="entry name" value="CheW-like"/>
    <property type="match status" value="3"/>
</dbReference>
<dbReference type="EMBL" id="JAELXT010000019">
    <property type="protein sequence ID" value="MBJ6127018.1"/>
    <property type="molecule type" value="Genomic_DNA"/>
</dbReference>
<keyword evidence="3" id="KW-0963">Cytoplasm</keyword>
<feature type="domain" description="CheW-like" evidence="4">
    <location>
        <begin position="154"/>
        <end position="299"/>
    </location>
</feature>
<evidence type="ECO:0000313" key="6">
    <source>
        <dbReference type="Proteomes" id="UP000620670"/>
    </source>
</evidence>